<sequence>MEINPKDAYGLATVPIEKANHFRVYFTAGYNVSDNARGIIKRLYQTSSGVTTAGNLHSRRQSRYVFFYSERLAANDASFPKGGRI</sequence>
<dbReference type="Proteomes" id="UP000243498">
    <property type="component" value="Unassembled WGS sequence"/>
</dbReference>
<comment type="caution">
    <text evidence="1">The sequence shown here is derived from an EMBL/GenBank/DDBJ whole genome shotgun (WGS) entry which is preliminary data.</text>
</comment>
<proteinExistence type="predicted"/>
<evidence type="ECO:0000313" key="1">
    <source>
        <dbReference type="EMBL" id="OAA47595.1"/>
    </source>
</evidence>
<reference evidence="1 2" key="1">
    <citation type="journal article" date="2016" name="Genome Biol. Evol.">
        <title>Divergent and convergent evolution of fungal pathogenicity.</title>
        <authorList>
            <person name="Shang Y."/>
            <person name="Xiao G."/>
            <person name="Zheng P."/>
            <person name="Cen K."/>
            <person name="Zhan S."/>
            <person name="Wang C."/>
        </authorList>
    </citation>
    <scope>NUCLEOTIDE SEQUENCE [LARGE SCALE GENOMIC DNA]</scope>
    <source>
        <strain evidence="1 2">RCEF 4871</strain>
    </source>
</reference>
<name>A0A167H824_METRR</name>
<gene>
    <name evidence="1" type="ORF">NOR_02085</name>
</gene>
<dbReference type="EMBL" id="AZHC01000005">
    <property type="protein sequence ID" value="OAA47595.1"/>
    <property type="molecule type" value="Genomic_DNA"/>
</dbReference>
<dbReference type="AlphaFoldDB" id="A0A167H824"/>
<accession>A0A167H824</accession>
<protein>
    <submittedName>
        <fullName evidence="1">Uncharacterized protein</fullName>
    </submittedName>
</protein>
<organism evidence="1 2">
    <name type="scientific">Metarhizium rileyi (strain RCEF 4871)</name>
    <name type="common">Nomuraea rileyi</name>
    <dbReference type="NCBI Taxonomy" id="1649241"/>
    <lineage>
        <taxon>Eukaryota</taxon>
        <taxon>Fungi</taxon>
        <taxon>Dikarya</taxon>
        <taxon>Ascomycota</taxon>
        <taxon>Pezizomycotina</taxon>
        <taxon>Sordariomycetes</taxon>
        <taxon>Hypocreomycetidae</taxon>
        <taxon>Hypocreales</taxon>
        <taxon>Clavicipitaceae</taxon>
        <taxon>Metarhizium</taxon>
    </lineage>
</organism>
<keyword evidence="2" id="KW-1185">Reference proteome</keyword>
<evidence type="ECO:0000313" key="2">
    <source>
        <dbReference type="Proteomes" id="UP000243498"/>
    </source>
</evidence>